<dbReference type="EMBL" id="AZIL01001202">
    <property type="protein sequence ID" value="EWM24505.1"/>
    <property type="molecule type" value="Genomic_DNA"/>
</dbReference>
<evidence type="ECO:0000313" key="3">
    <source>
        <dbReference type="Proteomes" id="UP000019335"/>
    </source>
</evidence>
<organism evidence="2 3">
    <name type="scientific">Nannochloropsis gaditana</name>
    <dbReference type="NCBI Taxonomy" id="72520"/>
    <lineage>
        <taxon>Eukaryota</taxon>
        <taxon>Sar</taxon>
        <taxon>Stramenopiles</taxon>
        <taxon>Ochrophyta</taxon>
        <taxon>Eustigmatophyceae</taxon>
        <taxon>Eustigmatales</taxon>
        <taxon>Monodopsidaceae</taxon>
        <taxon>Nannochloropsis</taxon>
    </lineage>
</organism>
<evidence type="ECO:0000256" key="1">
    <source>
        <dbReference type="SAM" id="Phobius"/>
    </source>
</evidence>
<comment type="caution">
    <text evidence="2">The sequence shown here is derived from an EMBL/GenBank/DDBJ whole genome shotgun (WGS) entry which is preliminary data.</text>
</comment>
<accession>W7TBY9</accession>
<dbReference type="AlphaFoldDB" id="W7TBY9"/>
<gene>
    <name evidence="2" type="ORF">Naga_100796g4</name>
</gene>
<keyword evidence="1" id="KW-1133">Transmembrane helix</keyword>
<protein>
    <submittedName>
        <fullName evidence="2">Uncharacterized protein</fullName>
    </submittedName>
</protein>
<dbReference type="Proteomes" id="UP000019335">
    <property type="component" value="Chromosome 13"/>
</dbReference>
<dbReference type="OrthoDB" id="187127at2759"/>
<reference evidence="2 3" key="1">
    <citation type="journal article" date="2014" name="Mol. Plant">
        <title>Chromosome Scale Genome Assembly and Transcriptome Profiling of Nannochloropsis gaditana in Nitrogen Depletion.</title>
        <authorList>
            <person name="Corteggiani Carpinelli E."/>
            <person name="Telatin A."/>
            <person name="Vitulo N."/>
            <person name="Forcato C."/>
            <person name="D'Angelo M."/>
            <person name="Schiavon R."/>
            <person name="Vezzi A."/>
            <person name="Giacometti G.M."/>
            <person name="Morosinotto T."/>
            <person name="Valle G."/>
        </authorList>
    </citation>
    <scope>NUCLEOTIDE SEQUENCE [LARGE SCALE GENOMIC DNA]</scope>
    <source>
        <strain evidence="2 3">B-31</strain>
    </source>
</reference>
<sequence length="298" mass="33586">MCTIFRKDVDKQIIHQVQGGSRLSTFCSGHFHHLPSPDYTVGMNGMQYHLPPGSYAPVQSYSRDQEQQSKSFDGAATSRAIPQRLMKRYRIVQTLCEALKAEPACVSLTHVFHLLKHAKYPRSRSLTNAILITAWGDLNDLLYAFGGLLPYEIYDKVLEMYGEDAALLMINCDNSWLSGSASYFQNPGRRVPLLDSLQALRESVTAVRGKEGFPDLADPCLAFSQRVVCFLLYVILPGWYVFTFVFFFQNKEALFGSRPTSTGDRGRGLQPLSVPPLEIRTTPRARQGGERLYRFSGR</sequence>
<evidence type="ECO:0000313" key="2">
    <source>
        <dbReference type="EMBL" id="EWM24505.1"/>
    </source>
</evidence>
<proteinExistence type="predicted"/>
<keyword evidence="1" id="KW-0472">Membrane</keyword>
<feature type="transmembrane region" description="Helical" evidence="1">
    <location>
        <begin position="230"/>
        <end position="248"/>
    </location>
</feature>
<keyword evidence="1" id="KW-0812">Transmembrane</keyword>
<keyword evidence="3" id="KW-1185">Reference proteome</keyword>
<name>W7TBY9_9STRA</name>